<dbReference type="SUPFAM" id="SSF51182">
    <property type="entry name" value="RmlC-like cupins"/>
    <property type="match status" value="1"/>
</dbReference>
<proteinExistence type="predicted"/>
<organism evidence="2">
    <name type="scientific">Ditylum brightwellii</name>
    <dbReference type="NCBI Taxonomy" id="49249"/>
    <lineage>
        <taxon>Eukaryota</taxon>
        <taxon>Sar</taxon>
        <taxon>Stramenopiles</taxon>
        <taxon>Ochrophyta</taxon>
        <taxon>Bacillariophyta</taxon>
        <taxon>Mediophyceae</taxon>
        <taxon>Lithodesmiophycidae</taxon>
        <taxon>Lithodesmiales</taxon>
        <taxon>Lithodesmiaceae</taxon>
        <taxon>Ditylum</taxon>
    </lineage>
</organism>
<gene>
    <name evidence="2" type="ORF">DBRI00130_LOCUS42883</name>
</gene>
<feature type="compositionally biased region" description="Basic and acidic residues" evidence="1">
    <location>
        <begin position="128"/>
        <end position="151"/>
    </location>
</feature>
<dbReference type="InterPro" id="IPR011051">
    <property type="entry name" value="RmlC_Cupin_sf"/>
</dbReference>
<protein>
    <submittedName>
        <fullName evidence="2">Uncharacterized protein</fullName>
    </submittedName>
</protein>
<dbReference type="InterPro" id="IPR014710">
    <property type="entry name" value="RmlC-like_jellyroll"/>
</dbReference>
<dbReference type="SUPFAM" id="SSF56399">
    <property type="entry name" value="ADP-ribosylation"/>
    <property type="match status" value="1"/>
</dbReference>
<evidence type="ECO:0000256" key="1">
    <source>
        <dbReference type="SAM" id="MobiDB-lite"/>
    </source>
</evidence>
<name>A0A7S4T7A8_9STRA</name>
<dbReference type="Gene3D" id="3.20.170.20">
    <property type="entry name" value="Protein of unknown function DUF952"/>
    <property type="match status" value="1"/>
</dbReference>
<dbReference type="EMBL" id="HBNS01059632">
    <property type="protein sequence ID" value="CAE4665854.1"/>
    <property type="molecule type" value="Transcribed_RNA"/>
</dbReference>
<accession>A0A7S4T7A8</accession>
<dbReference type="AlphaFoldDB" id="A0A7S4T7A8"/>
<reference evidence="2" key="1">
    <citation type="submission" date="2021-01" db="EMBL/GenBank/DDBJ databases">
        <authorList>
            <person name="Corre E."/>
            <person name="Pelletier E."/>
            <person name="Niang G."/>
            <person name="Scheremetjew M."/>
            <person name="Finn R."/>
            <person name="Kale V."/>
            <person name="Holt S."/>
            <person name="Cochrane G."/>
            <person name="Meng A."/>
            <person name="Brown T."/>
            <person name="Cohen L."/>
        </authorList>
    </citation>
    <scope>NUCLEOTIDE SEQUENCE</scope>
    <source>
        <strain evidence="2">GSO104</strain>
    </source>
</reference>
<dbReference type="InterPro" id="IPR009297">
    <property type="entry name" value="DUF952"/>
</dbReference>
<dbReference type="Pfam" id="PF06108">
    <property type="entry name" value="DUF952"/>
    <property type="match status" value="1"/>
</dbReference>
<feature type="region of interest" description="Disordered" evidence="1">
    <location>
        <begin position="123"/>
        <end position="151"/>
    </location>
</feature>
<sequence>MPRLLGSAVRVVDHEGLTIDEYVGNVSTSEDTLSVAQVKVDTPASEPWLTLHYDEWICVLEGQMDVHYFEGEKEIVLSVTKGQTCFIAKGERFRPIFPLGKTEYIPVCFPAFRPDRCIREEGGEESEVSTKLKQLHDTDAESSKKTNDKNDQEKYDDIDILYHMCDKQKWEEAITSGNAYYPPTFSADGNFIHATAVPSRLIDVGNHFYKADKSEWICLELSRKALAQKCGIVTVFEEAKPVGETDTNQDWEDAILFPHIFGGLPTCVDGIVLKVYPIERGDDGSFLEISGLTNK</sequence>
<evidence type="ECO:0000313" key="2">
    <source>
        <dbReference type="EMBL" id="CAE4665854.1"/>
    </source>
</evidence>
<dbReference type="Gene3D" id="2.60.120.10">
    <property type="entry name" value="Jelly Rolls"/>
    <property type="match status" value="1"/>
</dbReference>